<dbReference type="GO" id="GO:0006508">
    <property type="term" value="P:proteolysis"/>
    <property type="evidence" value="ECO:0007669"/>
    <property type="project" value="UniProtKB-KW"/>
</dbReference>
<dbReference type="PROSITE" id="PS50209">
    <property type="entry name" value="CARD"/>
    <property type="match status" value="1"/>
</dbReference>
<dbReference type="PROSITE" id="PS50824">
    <property type="entry name" value="DAPIN"/>
    <property type="match status" value="1"/>
</dbReference>
<dbReference type="Proteomes" id="UP001356427">
    <property type="component" value="Unassembled WGS sequence"/>
</dbReference>
<dbReference type="Pfam" id="PF02758">
    <property type="entry name" value="PYRIN"/>
    <property type="match status" value="1"/>
</dbReference>
<dbReference type="InterPro" id="IPR032675">
    <property type="entry name" value="LRR_dom_sf"/>
</dbReference>
<evidence type="ECO:0008006" key="17">
    <source>
        <dbReference type="Google" id="ProtNLM"/>
    </source>
</evidence>
<evidence type="ECO:0000256" key="5">
    <source>
        <dbReference type="ARBA" id="ARBA00022670"/>
    </source>
</evidence>
<evidence type="ECO:0000256" key="7">
    <source>
        <dbReference type="ARBA" id="ARBA00022840"/>
    </source>
</evidence>
<feature type="domain" description="Pyrin" evidence="12">
    <location>
        <begin position="2079"/>
        <end position="2159"/>
    </location>
</feature>
<organism evidence="15 16">
    <name type="scientific">Coregonus suidteri</name>
    <dbReference type="NCBI Taxonomy" id="861788"/>
    <lineage>
        <taxon>Eukaryota</taxon>
        <taxon>Metazoa</taxon>
        <taxon>Chordata</taxon>
        <taxon>Craniata</taxon>
        <taxon>Vertebrata</taxon>
        <taxon>Euteleostomi</taxon>
        <taxon>Actinopterygii</taxon>
        <taxon>Neopterygii</taxon>
        <taxon>Teleostei</taxon>
        <taxon>Protacanthopterygii</taxon>
        <taxon>Salmoniformes</taxon>
        <taxon>Salmonidae</taxon>
        <taxon>Coregoninae</taxon>
        <taxon>Coregonus</taxon>
    </lineage>
</organism>
<dbReference type="Gene3D" id="1.10.533.10">
    <property type="entry name" value="Death Domain, Fas"/>
    <property type="match status" value="2"/>
</dbReference>
<evidence type="ECO:0000256" key="4">
    <source>
        <dbReference type="ARBA" id="ARBA00022590"/>
    </source>
</evidence>
<dbReference type="GO" id="GO:0005524">
    <property type="term" value="F:ATP binding"/>
    <property type="evidence" value="ECO:0007669"/>
    <property type="project" value="UniProtKB-KW"/>
</dbReference>
<proteinExistence type="predicted"/>
<keyword evidence="5" id="KW-0645">Protease</keyword>
<dbReference type="InterPro" id="IPR052090">
    <property type="entry name" value="Cytolytic_pore-forming_toxin"/>
</dbReference>
<keyword evidence="2" id="KW-0963">Cytoplasm</keyword>
<dbReference type="Pfam" id="PF13516">
    <property type="entry name" value="LRR_6"/>
    <property type="match status" value="1"/>
</dbReference>
<sequence length="2159" mass="245988">MASTQQFAFEYVQNGRAPLEGHLQKPSLVVDELRKHNILSEKQVREIKSHKKRSVKTRKMLDMVMKKGEYASYELLKILYNTRNQTFPRTNPTQNQPRHPDLHQWISCFSFTDDPDLQNDLVSELGPCERYKRQLRSKAVEFLHAKWDQHMHFLKDKAKCKPFSYIPVVLDTDSSELSKTKSKYKKARSKKLKTYIPRDKGKLSPGHLLESNEKKILLVGKPGIGKTTVVQQVLSLWAENENHQESYMFYFDEPSMRSMSHSSQPSSLRSLLFERYLKPEEGTEDVVLCDIQNNSENVIFVFDGIMDVIGNPVLNNILAKELLCDAKILTTCRPEAEDCEFLSDWPSYRVEVQGFNNESIHAYLKWMLGTEDDYVCSVASNDALFSLCHVPMYAFIVTACISFSPSEANNHPCTITEMYVRIFRHCMKRHGDQNVEYLDKYIHDNMGNIKFIATNSFQALLAKTVNLTGMDCKDNRVQRAFLTSSAAKELSTGHSFAFLHNTMQEFWAALFLLMTPGNITAVLQQCQTEEGKYLKYIVSFLCGLLSSDIAELINCVVPEDQIREISDIYLEKVIDTFLSPATLQGHDESHTELDADLLFVCQCLYERQSPEACSLLLQKVEYELDLNGQYLDPQLCCAVSYVINQSKNRNVCLYLNDCTFSDPGLRLILGSLKNLQCLRLDPTTQCQLWKAALHSGNPSDSEGLLRLCEYEIHLRVKEQRDQKVWERVGEVLKRKRPEKVKLCLHLVDNSLHAADSLGKSIFDCLPSIEAIRFVEPVDLRQSFVAWKMEVSSFQQDILLHGALYQMETGLKSVEDLQAVLCLASTYSLEEQSKFILSLYQHIGKYESDEGVAVLPTLQPVFKSFPAVWYIHFADTKASVLLEVMKLQNVKKPVEMWWSNYECDMNLIHCLPYISQLRFNDCILIQYDDTKGTIEGLLKLFCFAKQHQPETGEETLRMLSTVCSYSNFPFASGNKDEQSDFLLDLYSSAKLFELELEGQILPSLLTVFQSAQPAAWVLDLSTDKASILLEVLKLQTEKKPVRLKGWLETDKSKIRSFLLCLPYISQLRIIPQDESDTEVKMPTLTSEQLKRFFLLHLLDHGDLDNTETGQSSVEELLSVLGFAHSDNSPERCLFLLDLFSHWKDYETQTGRKVCQALLPVYRSAPAVWSIDLSERKGSLSCDDQFQLSLWGALPFGSEWDAQLASSLLQALDYTITLSGWLPTVTCNAVGAVLGQSAPGEKLNVSLTPDSISFQGAAVLFKQVKEFHKLKVNEMSTAKLARLAKSTSCRSPMVVEELTLVLSRPIPKEGVQCRVLSGLASLLRVWTVRILNLRDCPIQGFLLTTLLCHQGPLTIRLSKETLQQLAVVVYEAQDEELTQCFLEKLGSDLSNCTLDWDVLHYLLKSTTQPITINLRRSRIRDQYIPHLLPLLKNVHFQRTGTSSQFERTALREIHEQRAGHLVNSLVRSSDEWINLNNLVLNHDDCEALRFALHYSDGVKLNLLLTIIPKEEMESILTLLHRVSELRVDRNLLLELLHTCAGLRTKRGAAPALLTVLHHKLDLSCSSAMDLFGQEKENVLSLSFGDCRVISAAIQEADGDTELILHDCHVDDAGLEELLHVFHRIHMSFGKPLLLQLLHLRFVEDGDRSVRLASLLSRTLEKKMDLSQSPLDSRACSTLALLLEHSEGLSELDLSDCHLTDTHLDVLLPHLHKVQVLNLCNNEITDKGAVKLNLYMIGNSFTETVWLSNNMITEFDILMEDNRYKLCPAHVEPGWHDQHISSLGSTSGTNETSKTKTLIEEFDPDKTITDKKITYRVQCGSRGRFQCRATGLVFGMRGPGIVEYSVVHWDRGILANTSYEPAGPLFQLRSPEGHMYQLHLPHCEVNVSAAENLLVAHICRNNREFLIPKVTHSHVIVSISGLSHYGKARKKQSNSNRIQGQVLLFLEPEATPEEKRLWVFLLPRDMPPDEVENQHKEFTFIKTSSSCMLTLTAKYSVTSDLKQGFSVQPKKYTLHIAHCPYQHATFEVFLNCGVTELKMNIWETTKLKTRKRWTRRVILNTPRADNAAQVKRFTEQQWIKNLCEILGDLSKDERKRLKSMMRNKEQKPITKSALEGRKSPEELAELMVETWGMHGSIKATREFMERLPRRDDRVTSLLQPFL</sequence>
<evidence type="ECO:0000256" key="1">
    <source>
        <dbReference type="ARBA" id="ARBA00004110"/>
    </source>
</evidence>
<dbReference type="PANTHER" id="PTHR31594:SF16">
    <property type="entry name" value="SI:CH211-281L24.3"/>
    <property type="match status" value="1"/>
</dbReference>
<keyword evidence="4" id="KW-1210">Necrosis</keyword>
<dbReference type="InterPro" id="IPR025307">
    <property type="entry name" value="FIIND_dom"/>
</dbReference>
<dbReference type="InterPro" id="IPR011029">
    <property type="entry name" value="DEATH-like_dom_sf"/>
</dbReference>
<comment type="subcellular location">
    <subcellularLocation>
        <location evidence="1">Inflammasome</location>
    </subcellularLocation>
</comment>
<keyword evidence="6" id="KW-0547">Nucleotide-binding</keyword>
<dbReference type="SUPFAM" id="SSF52540">
    <property type="entry name" value="P-loop containing nucleoside triphosphate hydrolases"/>
    <property type="match status" value="1"/>
</dbReference>
<name>A0AAN8M0V6_9TELE</name>
<dbReference type="PROSITE" id="PS50837">
    <property type="entry name" value="NACHT"/>
    <property type="match status" value="1"/>
</dbReference>
<evidence type="ECO:0000256" key="10">
    <source>
        <dbReference type="ARBA" id="ARBA00023233"/>
    </source>
</evidence>
<protein>
    <recommendedName>
        <fullName evidence="17">NACHT domain-containing protein</fullName>
    </recommendedName>
</protein>
<dbReference type="Gene3D" id="3.80.10.10">
    <property type="entry name" value="Ribonuclease Inhibitor"/>
    <property type="match status" value="1"/>
</dbReference>
<evidence type="ECO:0000256" key="8">
    <source>
        <dbReference type="ARBA" id="ARBA00022843"/>
    </source>
</evidence>
<dbReference type="PROSITE" id="PS51830">
    <property type="entry name" value="FIIND"/>
    <property type="match status" value="1"/>
</dbReference>
<dbReference type="SMART" id="SM01289">
    <property type="entry name" value="PYRIN"/>
    <property type="match status" value="1"/>
</dbReference>
<keyword evidence="16" id="KW-1185">Reference proteome</keyword>
<keyword evidence="10" id="KW-1271">Inflammasome</keyword>
<dbReference type="PANTHER" id="PTHR31594">
    <property type="entry name" value="AIG1-TYPE G DOMAIN-CONTAINING PROTEIN"/>
    <property type="match status" value="1"/>
</dbReference>
<evidence type="ECO:0000256" key="9">
    <source>
        <dbReference type="ARBA" id="ARBA00022859"/>
    </source>
</evidence>
<dbReference type="InterPro" id="IPR004020">
    <property type="entry name" value="DAPIN"/>
</dbReference>
<dbReference type="EMBL" id="JAGTTL010000011">
    <property type="protein sequence ID" value="KAK6316330.1"/>
    <property type="molecule type" value="Genomic_DNA"/>
</dbReference>
<evidence type="ECO:0000259" key="11">
    <source>
        <dbReference type="PROSITE" id="PS50209"/>
    </source>
</evidence>
<dbReference type="InterPro" id="IPR001315">
    <property type="entry name" value="CARD"/>
</dbReference>
<comment type="caution">
    <text evidence="15">The sequence shown here is derived from an EMBL/GenBank/DDBJ whole genome shotgun (WGS) entry which is preliminary data.</text>
</comment>
<dbReference type="SUPFAM" id="SSF47986">
    <property type="entry name" value="DEATH domain"/>
    <property type="match status" value="1"/>
</dbReference>
<evidence type="ECO:0000256" key="6">
    <source>
        <dbReference type="ARBA" id="ARBA00022741"/>
    </source>
</evidence>
<evidence type="ECO:0000259" key="14">
    <source>
        <dbReference type="PROSITE" id="PS51830"/>
    </source>
</evidence>
<dbReference type="GO" id="GO:0042981">
    <property type="term" value="P:regulation of apoptotic process"/>
    <property type="evidence" value="ECO:0007669"/>
    <property type="project" value="InterPro"/>
</dbReference>
<evidence type="ECO:0000256" key="3">
    <source>
        <dbReference type="ARBA" id="ARBA00022588"/>
    </source>
</evidence>
<dbReference type="GO" id="GO:0008233">
    <property type="term" value="F:peptidase activity"/>
    <property type="evidence" value="ECO:0007669"/>
    <property type="project" value="UniProtKB-KW"/>
</dbReference>
<keyword evidence="7" id="KW-0067">ATP-binding</keyword>
<dbReference type="Pfam" id="PF13553">
    <property type="entry name" value="FIIND"/>
    <property type="match status" value="1"/>
</dbReference>
<gene>
    <name evidence="15" type="ORF">J4Q44_G00138540</name>
</gene>
<reference evidence="15 16" key="1">
    <citation type="submission" date="2021-04" db="EMBL/GenBank/DDBJ databases">
        <authorList>
            <person name="De Guttry C."/>
            <person name="Zahm M."/>
            <person name="Klopp C."/>
            <person name="Cabau C."/>
            <person name="Louis A."/>
            <person name="Berthelot C."/>
            <person name="Parey E."/>
            <person name="Roest Crollius H."/>
            <person name="Montfort J."/>
            <person name="Robinson-Rechavi M."/>
            <person name="Bucao C."/>
            <person name="Bouchez O."/>
            <person name="Gislard M."/>
            <person name="Lluch J."/>
            <person name="Milhes M."/>
            <person name="Lampietro C."/>
            <person name="Lopez Roques C."/>
            <person name="Donnadieu C."/>
            <person name="Braasch I."/>
            <person name="Desvignes T."/>
            <person name="Postlethwait J."/>
            <person name="Bobe J."/>
            <person name="Wedekind C."/>
            <person name="Guiguen Y."/>
        </authorList>
    </citation>
    <scope>NUCLEOTIDE SEQUENCE [LARGE SCALE GENOMIC DNA]</scope>
    <source>
        <strain evidence="15">Cs_M1</strain>
        <tissue evidence="15">Blood</tissue>
    </source>
</reference>
<dbReference type="Gene3D" id="3.40.50.300">
    <property type="entry name" value="P-loop containing nucleotide triphosphate hydrolases"/>
    <property type="match status" value="1"/>
</dbReference>
<dbReference type="InterPro" id="IPR001611">
    <property type="entry name" value="Leu-rich_rpt"/>
</dbReference>
<feature type="domain" description="CARD" evidence="11">
    <location>
        <begin position="4"/>
        <end position="82"/>
    </location>
</feature>
<evidence type="ECO:0000313" key="15">
    <source>
        <dbReference type="EMBL" id="KAK6316330.1"/>
    </source>
</evidence>
<feature type="domain" description="NACHT" evidence="13">
    <location>
        <begin position="214"/>
        <end position="336"/>
    </location>
</feature>
<dbReference type="GO" id="GO:0061702">
    <property type="term" value="C:canonical inflammasome complex"/>
    <property type="evidence" value="ECO:0007669"/>
    <property type="project" value="UniProtKB-SubCell"/>
</dbReference>
<dbReference type="Pfam" id="PF23679">
    <property type="entry name" value="UPA-FIIND"/>
    <property type="match status" value="1"/>
</dbReference>
<dbReference type="Gene3D" id="1.20.58.1200">
    <property type="entry name" value="RNA silencing suppressor P21, N-terminal domain"/>
    <property type="match status" value="2"/>
</dbReference>
<accession>A0AAN8M0V6</accession>
<keyword evidence="8" id="KW-0832">Ubl conjugation</keyword>
<dbReference type="Pfam" id="PF05729">
    <property type="entry name" value="NACHT"/>
    <property type="match status" value="1"/>
</dbReference>
<dbReference type="GO" id="GO:0045087">
    <property type="term" value="P:innate immune response"/>
    <property type="evidence" value="ECO:0007669"/>
    <property type="project" value="UniProtKB-KW"/>
</dbReference>
<evidence type="ECO:0000259" key="12">
    <source>
        <dbReference type="PROSITE" id="PS50824"/>
    </source>
</evidence>
<evidence type="ECO:0000256" key="2">
    <source>
        <dbReference type="ARBA" id="ARBA00022490"/>
    </source>
</evidence>
<evidence type="ECO:0000259" key="13">
    <source>
        <dbReference type="PROSITE" id="PS50837"/>
    </source>
</evidence>
<dbReference type="Pfam" id="PF00619">
    <property type="entry name" value="CARD"/>
    <property type="match status" value="1"/>
</dbReference>
<keyword evidence="5" id="KW-0378">Hydrolase</keyword>
<evidence type="ECO:0000313" key="16">
    <source>
        <dbReference type="Proteomes" id="UP001356427"/>
    </source>
</evidence>
<dbReference type="InterPro" id="IPR007111">
    <property type="entry name" value="NACHT_NTPase"/>
</dbReference>
<dbReference type="CDD" id="cd01671">
    <property type="entry name" value="CARD"/>
    <property type="match status" value="1"/>
</dbReference>
<feature type="domain" description="FIIND" evidence="14">
    <location>
        <begin position="1789"/>
        <end position="2066"/>
    </location>
</feature>
<keyword evidence="9" id="KW-0391">Immunity</keyword>
<dbReference type="InterPro" id="IPR027417">
    <property type="entry name" value="P-loop_NTPase"/>
</dbReference>
<keyword evidence="3" id="KW-0399">Innate immunity</keyword>
<dbReference type="GO" id="GO:0012501">
    <property type="term" value="P:programmed cell death"/>
    <property type="evidence" value="ECO:0007669"/>
    <property type="project" value="UniProtKB-KW"/>
</dbReference>
<dbReference type="SUPFAM" id="SSF52047">
    <property type="entry name" value="RNI-like"/>
    <property type="match status" value="1"/>
</dbReference>